<evidence type="ECO:0000313" key="4">
    <source>
        <dbReference type="Proteomes" id="UP001327093"/>
    </source>
</evidence>
<dbReference type="PANTHER" id="PTHR37828:SF1">
    <property type="entry name" value="YCII-RELATED DOMAIN-CONTAINING PROTEIN"/>
    <property type="match status" value="1"/>
</dbReference>
<dbReference type="PANTHER" id="PTHR37828">
    <property type="entry name" value="GSR2449 PROTEIN"/>
    <property type="match status" value="1"/>
</dbReference>
<gene>
    <name evidence="3" type="ORF">R4I43_24065</name>
</gene>
<sequence length="98" mass="10701">MAVYAVTYHYTDDSAGRDEHRSAHKEFLSELGRRGINMCSGPFGPQEAAGALLLISATSRDEAVACTEEDPFRRHGLVAEVTVREWVPLLGRLAGELA</sequence>
<accession>A0ABU6AGN0</accession>
<evidence type="ECO:0000313" key="3">
    <source>
        <dbReference type="EMBL" id="MEB3370485.1"/>
    </source>
</evidence>
<dbReference type="EMBL" id="JAWLNX010000019">
    <property type="protein sequence ID" value="MEB3370485.1"/>
    <property type="molecule type" value="Genomic_DNA"/>
</dbReference>
<feature type="domain" description="YCII-related" evidence="2">
    <location>
        <begin position="4"/>
        <end position="86"/>
    </location>
</feature>
<dbReference type="InterPro" id="IPR011008">
    <property type="entry name" value="Dimeric_a/b-barrel"/>
</dbReference>
<evidence type="ECO:0000259" key="2">
    <source>
        <dbReference type="Pfam" id="PF03795"/>
    </source>
</evidence>
<dbReference type="RefSeq" id="WP_324267964.1">
    <property type="nucleotide sequence ID" value="NZ_JAWLNX010000019.1"/>
</dbReference>
<dbReference type="InterPro" id="IPR005545">
    <property type="entry name" value="YCII"/>
</dbReference>
<reference evidence="3 4" key="1">
    <citation type="submission" date="2023-10" db="EMBL/GenBank/DDBJ databases">
        <title>Saccharopolyspora sp. nov., isolated from mangrove soil.</title>
        <authorList>
            <person name="Lu Y."/>
            <person name="Liu W."/>
        </authorList>
    </citation>
    <scope>NUCLEOTIDE SEQUENCE [LARGE SCALE GENOMIC DNA]</scope>
    <source>
        <strain evidence="3 4">S2-29</strain>
    </source>
</reference>
<dbReference type="Proteomes" id="UP001327093">
    <property type="component" value="Unassembled WGS sequence"/>
</dbReference>
<evidence type="ECO:0000256" key="1">
    <source>
        <dbReference type="ARBA" id="ARBA00007689"/>
    </source>
</evidence>
<protein>
    <submittedName>
        <fullName evidence="3">YciI family protein</fullName>
    </submittedName>
</protein>
<dbReference type="SUPFAM" id="SSF54909">
    <property type="entry name" value="Dimeric alpha+beta barrel"/>
    <property type="match status" value="1"/>
</dbReference>
<comment type="caution">
    <text evidence="3">The sequence shown here is derived from an EMBL/GenBank/DDBJ whole genome shotgun (WGS) entry which is preliminary data.</text>
</comment>
<dbReference type="Gene3D" id="3.30.70.1060">
    <property type="entry name" value="Dimeric alpha+beta barrel"/>
    <property type="match status" value="1"/>
</dbReference>
<proteinExistence type="inferred from homology"/>
<comment type="similarity">
    <text evidence="1">Belongs to the YciI family.</text>
</comment>
<organism evidence="3 4">
    <name type="scientific">Saccharopolyspora mangrovi</name>
    <dbReference type="NCBI Taxonomy" id="3082379"/>
    <lineage>
        <taxon>Bacteria</taxon>
        <taxon>Bacillati</taxon>
        <taxon>Actinomycetota</taxon>
        <taxon>Actinomycetes</taxon>
        <taxon>Pseudonocardiales</taxon>
        <taxon>Pseudonocardiaceae</taxon>
        <taxon>Saccharopolyspora</taxon>
    </lineage>
</organism>
<name>A0ABU6AGN0_9PSEU</name>
<keyword evidence="4" id="KW-1185">Reference proteome</keyword>
<dbReference type="Pfam" id="PF03795">
    <property type="entry name" value="YCII"/>
    <property type="match status" value="1"/>
</dbReference>